<evidence type="ECO:0000313" key="1">
    <source>
        <dbReference type="EMBL" id="KAI5311865.1"/>
    </source>
</evidence>
<organism evidence="1 2">
    <name type="scientific">Prunus dulcis</name>
    <name type="common">Almond</name>
    <name type="synonym">Amygdalus dulcis</name>
    <dbReference type="NCBI Taxonomy" id="3755"/>
    <lineage>
        <taxon>Eukaryota</taxon>
        <taxon>Viridiplantae</taxon>
        <taxon>Streptophyta</taxon>
        <taxon>Embryophyta</taxon>
        <taxon>Tracheophyta</taxon>
        <taxon>Spermatophyta</taxon>
        <taxon>Magnoliopsida</taxon>
        <taxon>eudicotyledons</taxon>
        <taxon>Gunneridae</taxon>
        <taxon>Pentapetalae</taxon>
        <taxon>rosids</taxon>
        <taxon>fabids</taxon>
        <taxon>Rosales</taxon>
        <taxon>Rosaceae</taxon>
        <taxon>Amygdaloideae</taxon>
        <taxon>Amygdaleae</taxon>
        <taxon>Prunus</taxon>
    </lineage>
</organism>
<dbReference type="AlphaFoldDB" id="A0AAD4URT8"/>
<comment type="caution">
    <text evidence="1">The sequence shown here is derived from an EMBL/GenBank/DDBJ whole genome shotgun (WGS) entry which is preliminary data.</text>
</comment>
<gene>
    <name evidence="1" type="ORF">L3X38_041038</name>
</gene>
<protein>
    <submittedName>
        <fullName evidence="1">Uncharacterized protein</fullName>
    </submittedName>
</protein>
<evidence type="ECO:0000313" key="2">
    <source>
        <dbReference type="Proteomes" id="UP001054821"/>
    </source>
</evidence>
<accession>A0AAD4URT8</accession>
<dbReference type="Proteomes" id="UP001054821">
    <property type="component" value="Chromosome 8"/>
</dbReference>
<proteinExistence type="predicted"/>
<reference evidence="1 2" key="1">
    <citation type="journal article" date="2022" name="G3 (Bethesda)">
        <title>Whole-genome sequence and methylome profiling of the almond [Prunus dulcis (Mill.) D.A. Webb] cultivar 'Nonpareil'.</title>
        <authorList>
            <person name="D'Amico-Willman K.M."/>
            <person name="Ouma W.Z."/>
            <person name="Meulia T."/>
            <person name="Sideli G.M."/>
            <person name="Gradziel T.M."/>
            <person name="Fresnedo-Ramirez J."/>
        </authorList>
    </citation>
    <scope>NUCLEOTIDE SEQUENCE [LARGE SCALE GENOMIC DNA]</scope>
    <source>
        <strain evidence="1">Clone GOH B32 T37-40</strain>
    </source>
</reference>
<dbReference type="EMBL" id="JAJFAZ020000008">
    <property type="protein sequence ID" value="KAI5311865.1"/>
    <property type="molecule type" value="Genomic_DNA"/>
</dbReference>
<keyword evidence="2" id="KW-1185">Reference proteome</keyword>
<sequence length="93" mass="10608">MEAERKMALYHRTTAQAYNRTVKPQAFKQGDLVLKVAEHVRRQISGPSKFAPQWEGPFAVKGVHSSGYYHLISVKEGTLTDPINGKWLKPYYC</sequence>
<name>A0AAD4URT8_PRUDU</name>